<accession>A0A814JF00</accession>
<sequence length="683" mass="78951">MADNFPTYSSATKKPDPTLSNPSCWDKETTISTKSDSSGSTATTSTCLPQQIRFRTTANLETYLLVWLDKDVHTTEGNLVVQRKLRRAVNEIIMFENCDECVDYIKALKTDQKLVFIVSESFGREAVPILHDFRTVTSIFVYCTKKESKKKWLKQFAKVKGVFTQLDELVLEVTKAQRIQERIDDDSVGITIYRRSTGDDIKSANATFQWFQLFLDNLLEMSNSSRGTGSRQELIDVCKQVYKGNDYELSNLEEFELDYDPESAILWYSRDFCFYRILKKALRDNNFDVIFALRSFICDLVDQLELQHGKLKFLTYYVGDRILRFYRVQGILTEELNLLRASVGEYVSFKNFLVTTTVKSNAISSLKQLIITPEYCRILYQFNIDTGYPNKKWFAPIKHFSSFECAEGEMLNMFMLGTIFRIGQFEFNTQEQMWIVTLSLCSADDSELKNLMTQTEKKESSNGLVSLGYFLYAQHDFEKAKNYLLKLLNEAELLDASDTASCYRALALIAMEWNDYDEALMYFQRDALVWMKLGVNENRALSYRLIADLYNAKNDYNLAFEYANKALDLLPNNSVHRAGAYEIIGKFYKDHNQLQISLDWFEKSLDIQRRLLPENHPGIGTTYNKTASIFVAMKNYEKAVEYSSKSLLVFRNSLPANHPRIQGVAKCLAALLQYLNENPQERK</sequence>
<evidence type="ECO:0000313" key="5">
    <source>
        <dbReference type="EMBL" id="CAF1037200.1"/>
    </source>
</evidence>
<organism evidence="5 7">
    <name type="scientific">Didymodactylos carnosus</name>
    <dbReference type="NCBI Taxonomy" id="1234261"/>
    <lineage>
        <taxon>Eukaryota</taxon>
        <taxon>Metazoa</taxon>
        <taxon>Spiralia</taxon>
        <taxon>Gnathifera</taxon>
        <taxon>Rotifera</taxon>
        <taxon>Eurotatoria</taxon>
        <taxon>Bdelloidea</taxon>
        <taxon>Philodinida</taxon>
        <taxon>Philodinidae</taxon>
        <taxon>Didymodactylos</taxon>
    </lineage>
</organism>
<dbReference type="PANTHER" id="PTHR45641">
    <property type="entry name" value="TETRATRICOPEPTIDE REPEAT PROTEIN (AFU_ORTHOLOGUE AFUA_6G03870)"/>
    <property type="match status" value="1"/>
</dbReference>
<evidence type="ECO:0000256" key="3">
    <source>
        <dbReference type="PROSITE-ProRule" id="PRU00339"/>
    </source>
</evidence>
<dbReference type="Pfam" id="PF13181">
    <property type="entry name" value="TPR_8"/>
    <property type="match status" value="1"/>
</dbReference>
<dbReference type="AlphaFoldDB" id="A0A814JF00"/>
<evidence type="ECO:0000313" key="6">
    <source>
        <dbReference type="EMBL" id="CAF3807700.1"/>
    </source>
</evidence>
<dbReference type="Pfam" id="PF13424">
    <property type="entry name" value="TPR_12"/>
    <property type="match status" value="1"/>
</dbReference>
<dbReference type="PROSITE" id="PS50005">
    <property type="entry name" value="TPR"/>
    <property type="match status" value="1"/>
</dbReference>
<comment type="caution">
    <text evidence="5">The sequence shown here is derived from an EMBL/GenBank/DDBJ whole genome shotgun (WGS) entry which is preliminary data.</text>
</comment>
<reference evidence="5" key="1">
    <citation type="submission" date="2021-02" db="EMBL/GenBank/DDBJ databases">
        <authorList>
            <person name="Nowell W R."/>
        </authorList>
    </citation>
    <scope>NUCLEOTIDE SEQUENCE</scope>
</reference>
<dbReference type="PANTHER" id="PTHR45641:SF19">
    <property type="entry name" value="NEPHROCYSTIN-3"/>
    <property type="match status" value="1"/>
</dbReference>
<dbReference type="EMBL" id="CAJNOQ010003941">
    <property type="protein sequence ID" value="CAF1037200.1"/>
    <property type="molecule type" value="Genomic_DNA"/>
</dbReference>
<evidence type="ECO:0000313" key="7">
    <source>
        <dbReference type="Proteomes" id="UP000663829"/>
    </source>
</evidence>
<evidence type="ECO:0000256" key="2">
    <source>
        <dbReference type="ARBA" id="ARBA00022803"/>
    </source>
</evidence>
<dbReference type="EMBL" id="CAJOBC010003941">
    <property type="protein sequence ID" value="CAF3807700.1"/>
    <property type="molecule type" value="Genomic_DNA"/>
</dbReference>
<dbReference type="InterPro" id="IPR011990">
    <property type="entry name" value="TPR-like_helical_dom_sf"/>
</dbReference>
<dbReference type="Gene3D" id="1.25.40.10">
    <property type="entry name" value="Tetratricopeptide repeat domain"/>
    <property type="match status" value="2"/>
</dbReference>
<dbReference type="Proteomes" id="UP000663829">
    <property type="component" value="Unassembled WGS sequence"/>
</dbReference>
<protein>
    <submittedName>
        <fullName evidence="5">Uncharacterized protein</fullName>
    </submittedName>
</protein>
<name>A0A814JF00_9BILA</name>
<dbReference type="Proteomes" id="UP000681722">
    <property type="component" value="Unassembled WGS sequence"/>
</dbReference>
<keyword evidence="2 3" id="KW-0802">TPR repeat</keyword>
<evidence type="ECO:0000256" key="4">
    <source>
        <dbReference type="SAM" id="MobiDB-lite"/>
    </source>
</evidence>
<dbReference type="InterPro" id="IPR019734">
    <property type="entry name" value="TPR_rpt"/>
</dbReference>
<feature type="region of interest" description="Disordered" evidence="4">
    <location>
        <begin position="1"/>
        <end position="25"/>
    </location>
</feature>
<feature type="repeat" description="TPR" evidence="3">
    <location>
        <begin position="540"/>
        <end position="573"/>
    </location>
</feature>
<proteinExistence type="predicted"/>
<feature type="compositionally biased region" description="Polar residues" evidence="4">
    <location>
        <begin position="1"/>
        <end position="23"/>
    </location>
</feature>
<evidence type="ECO:0000256" key="1">
    <source>
        <dbReference type="ARBA" id="ARBA00022737"/>
    </source>
</evidence>
<dbReference type="SMART" id="SM00028">
    <property type="entry name" value="TPR"/>
    <property type="match status" value="5"/>
</dbReference>
<keyword evidence="7" id="KW-1185">Reference proteome</keyword>
<dbReference type="SUPFAM" id="SSF81901">
    <property type="entry name" value="HCP-like"/>
    <property type="match status" value="1"/>
</dbReference>
<keyword evidence="1" id="KW-0677">Repeat</keyword>
<gene>
    <name evidence="5" type="ORF">GPM918_LOCUS15589</name>
    <name evidence="6" type="ORF">SRO942_LOCUS15589</name>
</gene>